<sequence length="288" mass="33040">MQRATITGIRIRSPADARIIFHSVFLDILPMVTRRLDTEERGQITSGSVYVWEERGPQAELTGVGIERWTDGIRWGPSRVREGFLFYHEKPSQQLYMDHLSPSYDPMRSVLIKQTYTVYVDTPRGRRKWHLIAYFTEDTVNRLRTVDDIPQLANLSVPHGQYKSARSAKGRPDHIFNSEAESAFARLEYVPYAPRASPPEPSPTTLYHHDTWSDPSVREPITGRSNALSSKSDDHRNHREVLVPLSYLQDHTPPRRDPTDERVLMLLTSRGLGDKLIRSNSLSPRIEG</sequence>
<name>A0A409XX97_9AGAR</name>
<evidence type="ECO:0000256" key="1">
    <source>
        <dbReference type="SAM" id="MobiDB-lite"/>
    </source>
</evidence>
<gene>
    <name evidence="2" type="ORF">CVT26_008186</name>
</gene>
<dbReference type="EMBL" id="NHYE01001429">
    <property type="protein sequence ID" value="PPQ95341.1"/>
    <property type="molecule type" value="Genomic_DNA"/>
</dbReference>
<protein>
    <recommendedName>
        <fullName evidence="4">cAMP-independent regulatory protein pac2</fullName>
    </recommendedName>
</protein>
<dbReference type="OrthoDB" id="5572844at2759"/>
<evidence type="ECO:0008006" key="4">
    <source>
        <dbReference type="Google" id="ProtNLM"/>
    </source>
</evidence>
<dbReference type="GO" id="GO:0003677">
    <property type="term" value="F:DNA binding"/>
    <property type="evidence" value="ECO:0007669"/>
    <property type="project" value="TreeGrafter"/>
</dbReference>
<feature type="region of interest" description="Disordered" evidence="1">
    <location>
        <begin position="213"/>
        <end position="236"/>
    </location>
</feature>
<dbReference type="PANTHER" id="PTHR28027">
    <property type="entry name" value="TRANSCRIPTIONAL REGULATOR MIT1"/>
    <property type="match status" value="1"/>
</dbReference>
<dbReference type="InterPro" id="IPR018608">
    <property type="entry name" value="Gti1/Pac2"/>
</dbReference>
<dbReference type="Proteomes" id="UP000284706">
    <property type="component" value="Unassembled WGS sequence"/>
</dbReference>
<dbReference type="InParanoid" id="A0A409XX97"/>
<keyword evidence="3" id="KW-1185">Reference proteome</keyword>
<dbReference type="AlphaFoldDB" id="A0A409XX97"/>
<proteinExistence type="predicted"/>
<comment type="caution">
    <text evidence="2">The sequence shown here is derived from an EMBL/GenBank/DDBJ whole genome shotgun (WGS) entry which is preliminary data.</text>
</comment>
<dbReference type="PANTHER" id="PTHR28027:SF2">
    <property type="entry name" value="TRANSCRIPTIONAL REGULATOR MIT1"/>
    <property type="match status" value="1"/>
</dbReference>
<evidence type="ECO:0000313" key="3">
    <source>
        <dbReference type="Proteomes" id="UP000284706"/>
    </source>
</evidence>
<reference evidence="2 3" key="1">
    <citation type="journal article" date="2018" name="Evol. Lett.">
        <title>Horizontal gene cluster transfer increased hallucinogenic mushroom diversity.</title>
        <authorList>
            <person name="Reynolds H.T."/>
            <person name="Vijayakumar V."/>
            <person name="Gluck-Thaler E."/>
            <person name="Korotkin H.B."/>
            <person name="Matheny P.B."/>
            <person name="Slot J.C."/>
        </authorList>
    </citation>
    <scope>NUCLEOTIDE SEQUENCE [LARGE SCALE GENOMIC DNA]</scope>
    <source>
        <strain evidence="2 3">SRW20</strain>
    </source>
</reference>
<evidence type="ECO:0000313" key="2">
    <source>
        <dbReference type="EMBL" id="PPQ95341.1"/>
    </source>
</evidence>
<accession>A0A409XX97</accession>
<organism evidence="2 3">
    <name type="scientific">Gymnopilus dilepis</name>
    <dbReference type="NCBI Taxonomy" id="231916"/>
    <lineage>
        <taxon>Eukaryota</taxon>
        <taxon>Fungi</taxon>
        <taxon>Dikarya</taxon>
        <taxon>Basidiomycota</taxon>
        <taxon>Agaricomycotina</taxon>
        <taxon>Agaricomycetes</taxon>
        <taxon>Agaricomycetidae</taxon>
        <taxon>Agaricales</taxon>
        <taxon>Agaricineae</taxon>
        <taxon>Hymenogastraceae</taxon>
        <taxon>Gymnopilus</taxon>
    </lineage>
</organism>
<dbReference type="Pfam" id="PF09729">
    <property type="entry name" value="Gti1_Pac2"/>
    <property type="match status" value="1"/>
</dbReference>